<name>A0A0M9VWW0_ESCWE</name>
<sequence length="191" mass="20750">MDDFGADAPKPLGQLDDPADASFTDKAPLGVVDTTTTTTIASAKVKLPATPMKITDKPLPKEPPITPRIKKKVPWKGKNIMILIPRDEDRGLPGQPPIPLSQIEVDKMFLSWRGLGYSTDGFDLLMERYPSTETGFPYSRLPWPSPEDLADEKATGQYTVVLPDLNAISAPIRAVSAPAFLPSPADLISLQ</sequence>
<accession>A0A0M9VWW0</accession>
<protein>
    <submittedName>
        <fullName evidence="2">Uncharacterized protein</fullName>
    </submittedName>
</protein>
<evidence type="ECO:0000313" key="3">
    <source>
        <dbReference type="Proteomes" id="UP000053831"/>
    </source>
</evidence>
<dbReference type="Proteomes" id="UP000053831">
    <property type="component" value="Unassembled WGS sequence"/>
</dbReference>
<dbReference type="STRING" id="150374.A0A0M9VWW0"/>
<dbReference type="EMBL" id="LGSR01000006">
    <property type="protein sequence ID" value="KOS22512.1"/>
    <property type="molecule type" value="Genomic_DNA"/>
</dbReference>
<keyword evidence="3" id="KW-1185">Reference proteome</keyword>
<dbReference type="OrthoDB" id="1293114at2759"/>
<organism evidence="2 3">
    <name type="scientific">Escovopsis weberi</name>
    <dbReference type="NCBI Taxonomy" id="150374"/>
    <lineage>
        <taxon>Eukaryota</taxon>
        <taxon>Fungi</taxon>
        <taxon>Dikarya</taxon>
        <taxon>Ascomycota</taxon>
        <taxon>Pezizomycotina</taxon>
        <taxon>Sordariomycetes</taxon>
        <taxon>Hypocreomycetidae</taxon>
        <taxon>Hypocreales</taxon>
        <taxon>Hypocreaceae</taxon>
        <taxon>Escovopsis</taxon>
    </lineage>
</organism>
<reference evidence="2 3" key="1">
    <citation type="submission" date="2015-07" db="EMBL/GenBank/DDBJ databases">
        <title>The genome of the fungus Escovopsis weberi, a specialized disease agent of ant agriculture.</title>
        <authorList>
            <person name="de Man T.J."/>
            <person name="Stajich J.E."/>
            <person name="Kubicek C.P."/>
            <person name="Chenthamara K."/>
            <person name="Atanasova L."/>
            <person name="Druzhinina I.S."/>
            <person name="Birnbaum S."/>
            <person name="Barribeau S.M."/>
            <person name="Teiling C."/>
            <person name="Suen G."/>
            <person name="Currie C."/>
            <person name="Gerardo N.M."/>
        </authorList>
    </citation>
    <scope>NUCLEOTIDE SEQUENCE [LARGE SCALE GENOMIC DNA]</scope>
</reference>
<proteinExistence type="predicted"/>
<gene>
    <name evidence="2" type="ORF">ESCO_002356</name>
</gene>
<dbReference type="AlphaFoldDB" id="A0A0M9VWW0"/>
<evidence type="ECO:0000313" key="2">
    <source>
        <dbReference type="EMBL" id="KOS22512.1"/>
    </source>
</evidence>
<evidence type="ECO:0000256" key="1">
    <source>
        <dbReference type="SAM" id="MobiDB-lite"/>
    </source>
</evidence>
<comment type="caution">
    <text evidence="2">The sequence shown here is derived from an EMBL/GenBank/DDBJ whole genome shotgun (WGS) entry which is preliminary data.</text>
</comment>
<feature type="region of interest" description="Disordered" evidence="1">
    <location>
        <begin position="1"/>
        <end position="26"/>
    </location>
</feature>